<dbReference type="AlphaFoldDB" id="A0A0F6W343"/>
<dbReference type="EMBL" id="CP011125">
    <property type="protein sequence ID" value="AKF06052.1"/>
    <property type="molecule type" value="Genomic_DNA"/>
</dbReference>
<keyword evidence="2" id="KW-1185">Reference proteome</keyword>
<gene>
    <name evidence="1" type="ORF">DB32_003201</name>
</gene>
<sequence>MTPPRKCTDCGAELGAVQIEIAMRREVVTRVYEGHAAEVETRLDAAAVVCSVICGASFLAMRSRAPQTKAEAA</sequence>
<evidence type="ECO:0000313" key="2">
    <source>
        <dbReference type="Proteomes" id="UP000034883"/>
    </source>
</evidence>
<dbReference type="STRING" id="927083.DB32_003201"/>
<dbReference type="RefSeq" id="WP_053233263.1">
    <property type="nucleotide sequence ID" value="NZ_CP011125.1"/>
</dbReference>
<name>A0A0F6W343_9BACT</name>
<dbReference type="KEGG" id="samy:DB32_003201"/>
<proteinExistence type="predicted"/>
<accession>A0A0F6W343</accession>
<protein>
    <submittedName>
        <fullName evidence="1">Uncharacterized protein</fullName>
    </submittedName>
</protein>
<organism evidence="1 2">
    <name type="scientific">Sandaracinus amylolyticus</name>
    <dbReference type="NCBI Taxonomy" id="927083"/>
    <lineage>
        <taxon>Bacteria</taxon>
        <taxon>Pseudomonadati</taxon>
        <taxon>Myxococcota</taxon>
        <taxon>Polyangia</taxon>
        <taxon>Polyangiales</taxon>
        <taxon>Sandaracinaceae</taxon>
        <taxon>Sandaracinus</taxon>
    </lineage>
</organism>
<evidence type="ECO:0000313" key="1">
    <source>
        <dbReference type="EMBL" id="AKF06052.1"/>
    </source>
</evidence>
<dbReference type="Proteomes" id="UP000034883">
    <property type="component" value="Chromosome"/>
</dbReference>
<reference evidence="1 2" key="1">
    <citation type="submission" date="2015-03" db="EMBL/GenBank/DDBJ databases">
        <title>Genome assembly of Sandaracinus amylolyticus DSM 53668.</title>
        <authorList>
            <person name="Sharma G."/>
            <person name="Subramanian S."/>
        </authorList>
    </citation>
    <scope>NUCLEOTIDE SEQUENCE [LARGE SCALE GENOMIC DNA]</scope>
    <source>
        <strain evidence="1 2">DSM 53668</strain>
    </source>
</reference>